<reference evidence="11" key="1">
    <citation type="journal article" date="2019" name="Int. J. Syst. Evol. Microbiol.">
        <title>The Global Catalogue of Microorganisms (GCM) 10K type strain sequencing project: providing services to taxonomists for standard genome sequencing and annotation.</title>
        <authorList>
            <consortium name="The Broad Institute Genomics Platform"/>
            <consortium name="The Broad Institute Genome Sequencing Center for Infectious Disease"/>
            <person name="Wu L."/>
            <person name="Ma J."/>
        </authorList>
    </citation>
    <scope>NUCLEOTIDE SEQUENCE [LARGE SCALE GENOMIC DNA]</scope>
    <source>
        <strain evidence="11">JCM 17858</strain>
    </source>
</reference>
<organism evidence="10 11">
    <name type="scientific">Sphingobacterium thermophilum</name>
    <dbReference type="NCBI Taxonomy" id="768534"/>
    <lineage>
        <taxon>Bacteria</taxon>
        <taxon>Pseudomonadati</taxon>
        <taxon>Bacteroidota</taxon>
        <taxon>Sphingobacteriia</taxon>
        <taxon>Sphingobacteriales</taxon>
        <taxon>Sphingobacteriaceae</taxon>
        <taxon>Sphingobacterium</taxon>
    </lineage>
</organism>
<evidence type="ECO:0000256" key="3">
    <source>
        <dbReference type="ARBA" id="ARBA00022452"/>
    </source>
</evidence>
<evidence type="ECO:0000256" key="4">
    <source>
        <dbReference type="ARBA" id="ARBA00022692"/>
    </source>
</evidence>
<dbReference type="Gene3D" id="2.60.40.1120">
    <property type="entry name" value="Carboxypeptidase-like, regulatory domain"/>
    <property type="match status" value="1"/>
</dbReference>
<comment type="subcellular location">
    <subcellularLocation>
        <location evidence="1">Cell outer membrane</location>
        <topology evidence="1">Multi-pass membrane protein</topology>
    </subcellularLocation>
</comment>
<dbReference type="PANTHER" id="PTHR30069">
    <property type="entry name" value="TONB-DEPENDENT OUTER MEMBRANE RECEPTOR"/>
    <property type="match status" value="1"/>
</dbReference>
<dbReference type="Gene3D" id="2.40.170.20">
    <property type="entry name" value="TonB-dependent receptor, beta-barrel domain"/>
    <property type="match status" value="1"/>
</dbReference>
<dbReference type="InterPro" id="IPR037066">
    <property type="entry name" value="Plug_dom_sf"/>
</dbReference>
<dbReference type="PANTHER" id="PTHR30069:SF29">
    <property type="entry name" value="HEMOGLOBIN AND HEMOGLOBIN-HAPTOGLOBIN-BINDING PROTEIN 1-RELATED"/>
    <property type="match status" value="1"/>
</dbReference>
<dbReference type="SUPFAM" id="SSF49464">
    <property type="entry name" value="Carboxypeptidase regulatory domain-like"/>
    <property type="match status" value="1"/>
</dbReference>
<dbReference type="InterPro" id="IPR039426">
    <property type="entry name" value="TonB-dep_rcpt-like"/>
</dbReference>
<dbReference type="InterPro" id="IPR036942">
    <property type="entry name" value="Beta-barrel_TonB_sf"/>
</dbReference>
<dbReference type="Proteomes" id="UP001500394">
    <property type="component" value="Unassembled WGS sequence"/>
</dbReference>
<feature type="chain" id="PRO_5045711279" evidence="8">
    <location>
        <begin position="22"/>
        <end position="920"/>
    </location>
</feature>
<evidence type="ECO:0000313" key="11">
    <source>
        <dbReference type="Proteomes" id="UP001500394"/>
    </source>
</evidence>
<evidence type="ECO:0000256" key="8">
    <source>
        <dbReference type="SAM" id="SignalP"/>
    </source>
</evidence>
<keyword evidence="2" id="KW-0813">Transport</keyword>
<keyword evidence="10" id="KW-0675">Receptor</keyword>
<dbReference type="Gene3D" id="2.170.130.10">
    <property type="entry name" value="TonB-dependent receptor, plug domain"/>
    <property type="match status" value="1"/>
</dbReference>
<evidence type="ECO:0000256" key="2">
    <source>
        <dbReference type="ARBA" id="ARBA00022448"/>
    </source>
</evidence>
<feature type="signal peptide" evidence="8">
    <location>
        <begin position="1"/>
        <end position="21"/>
    </location>
</feature>
<keyword evidence="4" id="KW-0812">Transmembrane</keyword>
<keyword evidence="6" id="KW-0472">Membrane</keyword>
<comment type="caution">
    <text evidence="10">The sequence shown here is derived from an EMBL/GenBank/DDBJ whole genome shotgun (WGS) entry which is preliminary data.</text>
</comment>
<dbReference type="RefSeq" id="WP_345065463.1">
    <property type="nucleotide sequence ID" value="NZ_BAABGR010000009.1"/>
</dbReference>
<evidence type="ECO:0000256" key="1">
    <source>
        <dbReference type="ARBA" id="ARBA00004571"/>
    </source>
</evidence>
<keyword evidence="3" id="KW-1134">Transmembrane beta strand</keyword>
<dbReference type="Pfam" id="PF07715">
    <property type="entry name" value="Plug"/>
    <property type="match status" value="1"/>
</dbReference>
<keyword evidence="7" id="KW-0998">Cell outer membrane</keyword>
<protein>
    <submittedName>
        <fullName evidence="10">TonB-dependent receptor</fullName>
    </submittedName>
</protein>
<keyword evidence="11" id="KW-1185">Reference proteome</keyword>
<sequence>MKRVVCLFIANYFVLLSFALAQTVPISGKVLNEDNKPLAFTTIRLNDGQQSTYSNEQGEFTFQISSGLPLVKLTLQHVGKQSVSKTIFRKDFSQKHLFILKDLSLTLEEVDINPIVRQTKTSNSSIVFDKETIEASQAFSLQDVLLKLPGKAAVAPDLNKVETLTLRGGTGTLGGSSLYNLNNSLGIAIIMDDIYLSNDANMQSRSVSRWGMTNATLSGVGYSDSYLGTQSAQTYDVAFQGIDLREIPVNNIESIEVVRGVASARYGEITDGAVIINRQAAQSPWAINIQLNGGSTSTSISKGFILPEKWGALNLSSNYTHSNADPRDKIKTFDRYNQSLMWTKRFANGIKNTFSFDHNYRNDGRRADPDDETQQMSVFKNKGISVANRISIPTGSRFFENINANINYSNSDQYSFKQYILNRGITAITVKDTTGIYKGYFSNGSYMAEEEIIGNPINFSARLDASATFVLGAHTHHLSYGVNYNYSNNGGKGVISDPDRPRWILNGGGNERAYDFEHLPAAQNWGFYVEDQISGTLLQKSYNANIGLRSDIQNGYFTLQPRFSSRLRWNDRWATTASFGISSKAPTLAHMYPAPVFIDIDLLKVYAGDLSKALYLVFTDKKILDNAHLKPSMASQAELGLEYQGKTFSSSLYSYYKHNWNGYETVNQPHWYRLPEFDYSVDNEGNITYTPNGKENTYFDFYGYEMVNGASGSSLGLEWMLNFKPINAIKTSFSLVNNLQYNSYNRTQHVRVKIENNKIILPDGNSMTYAVYNPDDTRYTQIMSKVNSSTHIPKLGFIVNFSADIFWLEKQKASSNIYPVGYYTSEAKYFLINEQPLPQDILNSLKRIASDEAIEGIPHVHTIINMSLAKEINKKFRINLNAYNLFNIRPEYYRITNSGTERIVKYNRRPSFTIGTNIKF</sequence>
<evidence type="ECO:0000256" key="6">
    <source>
        <dbReference type="ARBA" id="ARBA00023136"/>
    </source>
</evidence>
<accession>A0ABP8QYZ7</accession>
<dbReference type="InterPro" id="IPR008969">
    <property type="entry name" value="CarboxyPept-like_regulatory"/>
</dbReference>
<evidence type="ECO:0000313" key="10">
    <source>
        <dbReference type="EMBL" id="GAA4513687.1"/>
    </source>
</evidence>
<proteinExistence type="predicted"/>
<gene>
    <name evidence="10" type="ORF">GCM10023173_09530</name>
</gene>
<dbReference type="EMBL" id="BAABGR010000009">
    <property type="protein sequence ID" value="GAA4513687.1"/>
    <property type="molecule type" value="Genomic_DNA"/>
</dbReference>
<evidence type="ECO:0000256" key="7">
    <source>
        <dbReference type="ARBA" id="ARBA00023237"/>
    </source>
</evidence>
<dbReference type="InterPro" id="IPR012910">
    <property type="entry name" value="Plug_dom"/>
</dbReference>
<dbReference type="Pfam" id="PF13715">
    <property type="entry name" value="CarbopepD_reg_2"/>
    <property type="match status" value="1"/>
</dbReference>
<name>A0ABP8QYZ7_9SPHI</name>
<keyword evidence="5 8" id="KW-0732">Signal</keyword>
<dbReference type="SUPFAM" id="SSF56935">
    <property type="entry name" value="Porins"/>
    <property type="match status" value="1"/>
</dbReference>
<evidence type="ECO:0000256" key="5">
    <source>
        <dbReference type="ARBA" id="ARBA00022729"/>
    </source>
</evidence>
<evidence type="ECO:0000259" key="9">
    <source>
        <dbReference type="Pfam" id="PF07715"/>
    </source>
</evidence>
<feature type="domain" description="TonB-dependent receptor plug" evidence="9">
    <location>
        <begin position="119"/>
        <end position="268"/>
    </location>
</feature>